<feature type="compositionally biased region" description="Basic and acidic residues" evidence="3">
    <location>
        <begin position="1383"/>
        <end position="1393"/>
    </location>
</feature>
<dbReference type="PROSITE" id="PS50915">
    <property type="entry name" value="CRYSTALLIN_BETA_GAMMA"/>
    <property type="match status" value="1"/>
</dbReference>
<feature type="region of interest" description="Disordered" evidence="3">
    <location>
        <begin position="78"/>
        <end position="106"/>
    </location>
</feature>
<comment type="caution">
    <text evidence="5">The sequence shown here is derived from an EMBL/GenBank/DDBJ whole genome shotgun (WGS) entry which is preliminary data.</text>
</comment>
<feature type="compositionally biased region" description="Polar residues" evidence="3">
    <location>
        <begin position="1354"/>
        <end position="1382"/>
    </location>
</feature>
<gene>
    <name evidence="5" type="ORF">JD844_032889</name>
</gene>
<dbReference type="SMART" id="SM00247">
    <property type="entry name" value="XTALbg"/>
    <property type="match status" value="2"/>
</dbReference>
<dbReference type="InterPro" id="IPR000772">
    <property type="entry name" value="Ricin_B_lectin"/>
</dbReference>
<reference evidence="5 6" key="1">
    <citation type="journal article" date="2022" name="Gigascience">
        <title>A chromosome-level genome assembly and annotation of the desert horned lizard, Phrynosoma platyrhinos, provides insight into chromosomal rearrangements among reptiles.</title>
        <authorList>
            <person name="Koochekian N."/>
            <person name="Ascanio A."/>
            <person name="Farleigh K."/>
            <person name="Card D.C."/>
            <person name="Schield D.R."/>
            <person name="Castoe T.A."/>
            <person name="Jezkova T."/>
        </authorList>
    </citation>
    <scope>NUCLEOTIDE SEQUENCE [LARGE SCALE GENOMIC DNA]</scope>
    <source>
        <strain evidence="5">NK-2021</strain>
    </source>
</reference>
<feature type="compositionally biased region" description="Polar residues" evidence="3">
    <location>
        <begin position="548"/>
        <end position="557"/>
    </location>
</feature>
<feature type="region of interest" description="Disordered" evidence="3">
    <location>
        <begin position="1348"/>
        <end position="1393"/>
    </location>
</feature>
<organism evidence="5 6">
    <name type="scientific">Phrynosoma platyrhinos</name>
    <name type="common">Desert horned lizard</name>
    <dbReference type="NCBI Taxonomy" id="52577"/>
    <lineage>
        <taxon>Eukaryota</taxon>
        <taxon>Metazoa</taxon>
        <taxon>Chordata</taxon>
        <taxon>Craniata</taxon>
        <taxon>Vertebrata</taxon>
        <taxon>Euteleostomi</taxon>
        <taxon>Lepidosauria</taxon>
        <taxon>Squamata</taxon>
        <taxon>Bifurcata</taxon>
        <taxon>Unidentata</taxon>
        <taxon>Episquamata</taxon>
        <taxon>Toxicofera</taxon>
        <taxon>Iguania</taxon>
        <taxon>Phrynosomatidae</taxon>
        <taxon>Phrynosomatinae</taxon>
        <taxon>Phrynosoma</taxon>
    </lineage>
</organism>
<feature type="compositionally biased region" description="Polar residues" evidence="3">
    <location>
        <begin position="685"/>
        <end position="694"/>
    </location>
</feature>
<keyword evidence="6" id="KW-1185">Reference proteome</keyword>
<protein>
    <recommendedName>
        <fullName evidence="4">Beta/gamma crystallin 'Greek key' domain-containing protein</fullName>
    </recommendedName>
</protein>
<evidence type="ECO:0000259" key="4">
    <source>
        <dbReference type="PROSITE" id="PS50915"/>
    </source>
</evidence>
<feature type="compositionally biased region" description="Basic and acidic residues" evidence="3">
    <location>
        <begin position="79"/>
        <end position="91"/>
    </location>
</feature>
<evidence type="ECO:0000256" key="2">
    <source>
        <dbReference type="ARBA" id="ARBA00022737"/>
    </source>
</evidence>
<feature type="domain" description="Beta/gamma crystallin 'Greek key'" evidence="4">
    <location>
        <begin position="2031"/>
        <end position="2072"/>
    </location>
</feature>
<evidence type="ECO:0000256" key="1">
    <source>
        <dbReference type="ARBA" id="ARBA00009646"/>
    </source>
</evidence>
<dbReference type="PANTHER" id="PTHR11818">
    <property type="entry name" value="BETA/GAMMA CRYSTALLIN"/>
    <property type="match status" value="1"/>
</dbReference>
<dbReference type="SUPFAM" id="SSF49695">
    <property type="entry name" value="gamma-Crystallin-like"/>
    <property type="match status" value="2"/>
</dbReference>
<dbReference type="PANTHER" id="PTHR11818:SF38">
    <property type="entry name" value="VERY LARGE A-KINASE ANCHOR PROTEIN"/>
    <property type="match status" value="1"/>
</dbReference>
<sequence>MYDIYMLSSVDGIAKVLYSEEHMCAIDDSNRKFNGNSRKDFEAKTNKATNEFYRRKESNPLPELLKFSVCENKNLSTEELSRSTTQEELKKANSLPSLAHESKTTNNERQIKEGFFQYLGSLFGISSKSSLKQTEQPAVGNRLDKTANDFEGLSSHQASGHTECLRPEIFVISSSESEKEHSNNSEEINFVKRTSSGSQDLHKGEEELMEAPEKTACELGAPAVTYATYRGSSRIKQLLKKQADLEQEEAASSNFNISTLENKEKQTVNIPDSYMATTKTESLLMKNSKAGTNDDERDSQSSISKVGMDLGKNAQEVLDNSKYKELMKSTLLTEMEAIKNCIEELVSMKNASLSNTPEVSANRLLEPVLLPKEVSYSCQNIDPVRMSLENNRLVEKGEEVFGEMQMQFQSNNASIVDFQEGMHFCAFSNTEIKETVQFEFSSRPKVDSSDNEQQLLEDKYSCNSWTEDPFMLKSANQELNLNSTTVSGQAVSKMVNKNEDMYKNVLTEQNEQSLQNILPNDLHSMSCKINSNKTNKVSVRADAPTLVQPSDTVQGTDSLRKKSSENDETTMSVALRDIQNNPNFSIISEIGMNDFTTENLCLHVVEPEHVGITKVLPDDTMVNNTSTSLLTIGYENVKSQVKDSALEANETSTDRAVLMADAYPQRLENKERYHRLVKKDEDETLTNTSASSDVSFPPTELEKKRLINNTGSGTMVNHTPSPLKNTEIIEIKSPVTATEQNVPLVNEMRNHAEAKMNPLVLEVITVSPSKEVCPLKDSIVLKPEKSCSSSVFPSHSLPTLINNAFIFEADNISLDTASKPMPNFEDQNELKTSCSLSNKQEGISECMKTPALTDFAVTKHGHISFIPAHENVHIISQSEISGSSNILLNADVQSKDTNDISECFLESASTVKTKITSGPSEENVKNKIIPCFDERKDITGSCSIDLVLVKEDPLVTSLENVCNCKSATTTTCPKDISKPSSPSCEIVDAVSLDEINSLPINSEDVMSNISPKHKSNCLSSESASKTTLPPPLLGSIACDMEAIKPMKMMLGLSFTTQQYKQVQKTPSEQQNLHYLAGAVSEHPAERNDQAIAALFTKSRSQVFEEPLKDVEIGKQVQIKSRDLTVLLKKADEIVDAVLHLAIEEIRSKQTAGVCQTNDIKENLLGDRLQKDQNIRKKLSESKETQPRNSSLKSFNESCTIKLSGVKEEGMLCIDIQDETIPFDTTDKTDLHSSIALIAKEIIDDAINVAKQKLTYNLHEDQLRKAVSQNADLELPEIIGETLNLSPAYPSEVHKIINEGEVANSLSLLYVNVEEGNKEITAGEIVTENVIPCQKNGDEWFDSTAAVKSSDMKTGESNNSKSIACTPQMIDTDNNTSNQTANSKSEKSLHEVNEETLKTEEQMALSSFEPFNSNGDTNTYTSLGSNVEKDLPKYIFIDDTAVLVREPHEIFYEINSEMDCEEINKSCTVPQDENKVDTLSNMTELSVINSSAKIDLNPDFLHKEEAVVGPDLHVANVLKEYCLDVNNDRDGEKSPKLFSFSAPEEWGGNSSFTILYEDALHTDGDESYSFATEQPEQPISVPNSSLGSSQHLVMCGTGKGKCDPFHPYEESGQSEQMLENTYSESFMTVEAKRYRVYPFSLSPIYEDDSSQEDLLSTDISPGVSLNEKSTNNQSLSVLSLLQSVSERLKSSNQCSEKEEKEFCRENSQEDEEEDSISSHWTDKLSNIIPEDFNEKNFLSKHSHSLSKEAFSTKETLSFSPSCSAQLLQNFEHGMKPSSKSIYNESLQSKKSYADEKGTQYGNILLRKDQKPENSGLQKLACFRVNCSVPEIHLYPEGCTDYFPVSIQSEITDVKELEIKNPVLSVKAGVWFAYSDVNYKGEVVVLEENNCPCEISAADIQSLYPLKMLKAFSNTHFQGSCMDFTTEVADFASFSPCSFKVLRGCWLLHYQVNSEDDQCVLEEDLYPDLASCGCPAAAVKSLKPVEYVFAEPFISLFTLENCEGRELHLQEAVSSVLNKDLHFLAQSVWVRSGLWIAYEGCNFLGKQFLLKPSKISDWTQFSGWKVIGSLRPVKQPAVYFRIKNRSQDKYLTAAGNLTDARASSVCLSPLNGKNTQIWCYSCGLIKSKVNNACLDVIGGRDMPGAKVALWVEHGKARQKWTYNKDGTISSYLSDQLVLDIKGGYYYDRNHIVVNQVNTSENSQKWDFEIL</sequence>
<dbReference type="EMBL" id="JAIPUX010001232">
    <property type="protein sequence ID" value="KAH0624946.1"/>
    <property type="molecule type" value="Genomic_DNA"/>
</dbReference>
<dbReference type="CDD" id="cd23463">
    <property type="entry name" value="beta-trefoil_Ricin_vlAKAP"/>
    <property type="match status" value="1"/>
</dbReference>
<feature type="region of interest" description="Disordered" evidence="3">
    <location>
        <begin position="679"/>
        <end position="698"/>
    </location>
</feature>
<dbReference type="Pfam" id="PF00652">
    <property type="entry name" value="Ricin_B_lectin"/>
    <property type="match status" value="1"/>
</dbReference>
<comment type="similarity">
    <text evidence="1">Belongs to the beta/gamma-crystallin family.</text>
</comment>
<dbReference type="InterPro" id="IPR011024">
    <property type="entry name" value="G_crystallin-like"/>
</dbReference>
<keyword evidence="2" id="KW-0677">Repeat</keyword>
<dbReference type="Proteomes" id="UP000826234">
    <property type="component" value="Unassembled WGS sequence"/>
</dbReference>
<feature type="region of interest" description="Disordered" evidence="3">
    <location>
        <begin position="548"/>
        <end position="571"/>
    </location>
</feature>
<accession>A0ABQ7T5S2</accession>
<proteinExistence type="inferred from homology"/>
<dbReference type="InterPro" id="IPR035992">
    <property type="entry name" value="Ricin_B-like_lectins"/>
</dbReference>
<name>A0ABQ7T5S2_PHRPL</name>
<evidence type="ECO:0000313" key="6">
    <source>
        <dbReference type="Proteomes" id="UP000826234"/>
    </source>
</evidence>
<feature type="region of interest" description="Disordered" evidence="3">
    <location>
        <begin position="1688"/>
        <end position="1719"/>
    </location>
</feature>
<dbReference type="InterPro" id="IPR001064">
    <property type="entry name" value="Beta/gamma_crystallin"/>
</dbReference>
<dbReference type="PROSITE" id="PS50231">
    <property type="entry name" value="RICIN_B_LECTIN"/>
    <property type="match status" value="1"/>
</dbReference>
<dbReference type="InterPro" id="IPR050252">
    <property type="entry name" value="Beta/Gamma-Crystallin"/>
</dbReference>
<dbReference type="SMART" id="SM00458">
    <property type="entry name" value="RICIN"/>
    <property type="match status" value="1"/>
</dbReference>
<dbReference type="Gene3D" id="2.80.10.50">
    <property type="match status" value="1"/>
</dbReference>
<feature type="compositionally biased region" description="Basic and acidic residues" evidence="3">
    <location>
        <begin position="1694"/>
        <end position="1706"/>
    </location>
</feature>
<dbReference type="Pfam" id="PF00030">
    <property type="entry name" value="Crystall"/>
    <property type="match status" value="2"/>
</dbReference>
<dbReference type="Gene3D" id="2.60.20.10">
    <property type="entry name" value="Crystallins"/>
    <property type="match status" value="2"/>
</dbReference>
<dbReference type="SUPFAM" id="SSF50370">
    <property type="entry name" value="Ricin B-like lectins"/>
    <property type="match status" value="1"/>
</dbReference>
<evidence type="ECO:0000256" key="3">
    <source>
        <dbReference type="SAM" id="MobiDB-lite"/>
    </source>
</evidence>
<evidence type="ECO:0000313" key="5">
    <source>
        <dbReference type="EMBL" id="KAH0624946.1"/>
    </source>
</evidence>